<dbReference type="PROSITE" id="PS50888">
    <property type="entry name" value="BHLH"/>
    <property type="match status" value="1"/>
</dbReference>
<evidence type="ECO:0000259" key="6">
    <source>
        <dbReference type="PROSITE" id="PS50888"/>
    </source>
</evidence>
<dbReference type="AlphaFoldDB" id="A0AAV7GS09"/>
<dbReference type="InterPro" id="IPR045843">
    <property type="entry name" value="IND-like"/>
</dbReference>
<dbReference type="InterPro" id="IPR011598">
    <property type="entry name" value="bHLH_dom"/>
</dbReference>
<proteinExistence type="inferred from homology"/>
<protein>
    <recommendedName>
        <fullName evidence="6">BHLH domain-containing protein</fullName>
    </recommendedName>
</protein>
<feature type="domain" description="BHLH" evidence="6">
    <location>
        <begin position="7"/>
        <end position="56"/>
    </location>
</feature>
<dbReference type="SMART" id="SM00353">
    <property type="entry name" value="HLH"/>
    <property type="match status" value="1"/>
</dbReference>
<accession>A0AAV7GS09</accession>
<evidence type="ECO:0000313" key="7">
    <source>
        <dbReference type="EMBL" id="KAH0459162.1"/>
    </source>
</evidence>
<evidence type="ECO:0000313" key="8">
    <source>
        <dbReference type="Proteomes" id="UP000775213"/>
    </source>
</evidence>
<reference evidence="7 8" key="1">
    <citation type="journal article" date="2021" name="Hortic Res">
        <title>Chromosome-scale assembly of the Dendrobium chrysotoxum genome enhances the understanding of orchid evolution.</title>
        <authorList>
            <person name="Zhang Y."/>
            <person name="Zhang G.Q."/>
            <person name="Zhang D."/>
            <person name="Liu X.D."/>
            <person name="Xu X.Y."/>
            <person name="Sun W.H."/>
            <person name="Yu X."/>
            <person name="Zhu X."/>
            <person name="Wang Z.W."/>
            <person name="Zhao X."/>
            <person name="Zhong W.Y."/>
            <person name="Chen H."/>
            <person name="Yin W.L."/>
            <person name="Huang T."/>
            <person name="Niu S.C."/>
            <person name="Liu Z.J."/>
        </authorList>
    </citation>
    <scope>NUCLEOTIDE SEQUENCE [LARGE SCALE GENOMIC DNA]</scope>
    <source>
        <strain evidence="7">Lindl</strain>
    </source>
</reference>
<comment type="caution">
    <text evidence="7">The sequence shown here is derived from an EMBL/GenBank/DDBJ whole genome shotgun (WGS) entry which is preliminary data.</text>
</comment>
<evidence type="ECO:0000256" key="3">
    <source>
        <dbReference type="ARBA" id="ARBA00023015"/>
    </source>
</evidence>
<dbReference type="GO" id="GO:0003700">
    <property type="term" value="F:DNA-binding transcription factor activity"/>
    <property type="evidence" value="ECO:0007669"/>
    <property type="project" value="InterPro"/>
</dbReference>
<dbReference type="GO" id="GO:0046983">
    <property type="term" value="F:protein dimerization activity"/>
    <property type="evidence" value="ECO:0007669"/>
    <property type="project" value="InterPro"/>
</dbReference>
<dbReference type="InterPro" id="IPR036638">
    <property type="entry name" value="HLH_DNA-bd_sf"/>
</dbReference>
<evidence type="ECO:0000256" key="1">
    <source>
        <dbReference type="ARBA" id="ARBA00004123"/>
    </source>
</evidence>
<name>A0AAV7GS09_DENCH</name>
<dbReference type="SUPFAM" id="SSF47459">
    <property type="entry name" value="HLH, helix-loop-helix DNA-binding domain"/>
    <property type="match status" value="1"/>
</dbReference>
<keyword evidence="5" id="KW-0539">Nucleus</keyword>
<dbReference type="GO" id="GO:0005634">
    <property type="term" value="C:nucleus"/>
    <property type="evidence" value="ECO:0007669"/>
    <property type="project" value="UniProtKB-SubCell"/>
</dbReference>
<dbReference type="PANTHER" id="PTHR45914">
    <property type="entry name" value="TRANSCRIPTION FACTOR HEC3-RELATED"/>
    <property type="match status" value="1"/>
</dbReference>
<organism evidence="7 8">
    <name type="scientific">Dendrobium chrysotoxum</name>
    <name type="common">Orchid</name>
    <dbReference type="NCBI Taxonomy" id="161865"/>
    <lineage>
        <taxon>Eukaryota</taxon>
        <taxon>Viridiplantae</taxon>
        <taxon>Streptophyta</taxon>
        <taxon>Embryophyta</taxon>
        <taxon>Tracheophyta</taxon>
        <taxon>Spermatophyta</taxon>
        <taxon>Magnoliopsida</taxon>
        <taxon>Liliopsida</taxon>
        <taxon>Asparagales</taxon>
        <taxon>Orchidaceae</taxon>
        <taxon>Epidendroideae</taxon>
        <taxon>Malaxideae</taxon>
        <taxon>Dendrobiinae</taxon>
        <taxon>Dendrobium</taxon>
    </lineage>
</organism>
<sequence length="82" mass="9198">MAGCIGPSLSMQSVAARKRRKRISEKTQELARLIPGGTKMNTADMLQVAFNYVKFLQAQLAILQLVTCSLEHRSAKKEEEYL</sequence>
<keyword evidence="8" id="KW-1185">Reference proteome</keyword>
<dbReference type="Pfam" id="PF00010">
    <property type="entry name" value="HLH"/>
    <property type="match status" value="1"/>
</dbReference>
<comment type="similarity">
    <text evidence="2">Belongs to the bHLH protein family.</text>
</comment>
<dbReference type="Proteomes" id="UP000775213">
    <property type="component" value="Unassembled WGS sequence"/>
</dbReference>
<comment type="subcellular location">
    <subcellularLocation>
        <location evidence="1">Nucleus</location>
    </subcellularLocation>
</comment>
<evidence type="ECO:0000256" key="4">
    <source>
        <dbReference type="ARBA" id="ARBA00023163"/>
    </source>
</evidence>
<keyword evidence="3" id="KW-0805">Transcription regulation</keyword>
<dbReference type="Gene3D" id="4.10.280.10">
    <property type="entry name" value="Helix-loop-helix DNA-binding domain"/>
    <property type="match status" value="1"/>
</dbReference>
<gene>
    <name evidence="7" type="ORF">IEQ34_011976</name>
</gene>
<evidence type="ECO:0000256" key="2">
    <source>
        <dbReference type="ARBA" id="ARBA00005510"/>
    </source>
</evidence>
<evidence type="ECO:0000256" key="5">
    <source>
        <dbReference type="ARBA" id="ARBA00023242"/>
    </source>
</evidence>
<dbReference type="EMBL" id="JAGFBR010000011">
    <property type="protein sequence ID" value="KAH0459162.1"/>
    <property type="molecule type" value="Genomic_DNA"/>
</dbReference>
<keyword evidence="4" id="KW-0804">Transcription</keyword>